<organism evidence="2 3">
    <name type="scientific">Candidatus Merdibacter merdavium</name>
    <dbReference type="NCBI Taxonomy" id="2838692"/>
    <lineage>
        <taxon>Bacteria</taxon>
        <taxon>Bacillati</taxon>
        <taxon>Bacillota</taxon>
        <taxon>Erysipelotrichia</taxon>
        <taxon>Erysipelotrichales</taxon>
        <taxon>Erysipelotrichaceae</taxon>
        <taxon>Merdibacter</taxon>
    </lineage>
</organism>
<comment type="caution">
    <text evidence="2">The sequence shown here is derived from an EMBL/GenBank/DDBJ whole genome shotgun (WGS) entry which is preliminary data.</text>
</comment>
<proteinExistence type="predicted"/>
<evidence type="ECO:0000313" key="2">
    <source>
        <dbReference type="EMBL" id="HJC36911.1"/>
    </source>
</evidence>
<gene>
    <name evidence="2" type="ORF">H9702_07245</name>
</gene>
<sequence length="403" mass="47437">MAEKQYLLGSDEQQAWMRDYFFAPRGIGFTEPGTVGLDSAEFSAYNVAKSFYQNYPEVFNIAMIREKTHLADEDIKARIKRMYDEHLIMFVMNPAVAVYGWGLYYWVVKLKDGTDPKVKQQLSEWFQNKDDICTGYETNGDFDYFNGNHMRVLDNLLYDVIGPWKDMDEVEYVHLCPIRRDIRESHVNMWDSPGDGYRKYLWGDAQKQKVLRFQDKMDAADFAIIDAINNCESVGDMLDYAVLEKLSGLSGEQMKKDFVEICDKRRFIVPMIYVNYMNLGLTMKCFLVRLFQNVPSWRKAQIADELSVNPDFNNIWEFSDSFYDYMLTSYNDITDIDALRSQLEGYAEVEEIKEADSARQFRRWVARLDDQNGYWEECVFTDDFLQDRTRDNDVKCCFSKEVK</sequence>
<feature type="transmembrane region" description="Helical" evidence="1">
    <location>
        <begin position="87"/>
        <end position="107"/>
    </location>
</feature>
<keyword evidence="1" id="KW-0812">Transmembrane</keyword>
<accession>A0A9D2NSV5</accession>
<reference evidence="2" key="2">
    <citation type="submission" date="2021-04" db="EMBL/GenBank/DDBJ databases">
        <authorList>
            <person name="Gilroy R."/>
        </authorList>
    </citation>
    <scope>NUCLEOTIDE SEQUENCE</scope>
    <source>
        <strain evidence="2">CHK187-11901</strain>
    </source>
</reference>
<reference evidence="2" key="1">
    <citation type="journal article" date="2021" name="PeerJ">
        <title>Extensive microbial diversity within the chicken gut microbiome revealed by metagenomics and culture.</title>
        <authorList>
            <person name="Gilroy R."/>
            <person name="Ravi A."/>
            <person name="Getino M."/>
            <person name="Pursley I."/>
            <person name="Horton D.L."/>
            <person name="Alikhan N.F."/>
            <person name="Baker D."/>
            <person name="Gharbi K."/>
            <person name="Hall N."/>
            <person name="Watson M."/>
            <person name="Adriaenssens E.M."/>
            <person name="Foster-Nyarko E."/>
            <person name="Jarju S."/>
            <person name="Secka A."/>
            <person name="Antonio M."/>
            <person name="Oren A."/>
            <person name="Chaudhuri R.R."/>
            <person name="La Ragione R."/>
            <person name="Hildebrand F."/>
            <person name="Pallen M.J."/>
        </authorList>
    </citation>
    <scope>NUCLEOTIDE SEQUENCE</scope>
    <source>
        <strain evidence="2">CHK187-11901</strain>
    </source>
</reference>
<dbReference type="AlphaFoldDB" id="A0A9D2NSV5"/>
<dbReference type="Proteomes" id="UP000823896">
    <property type="component" value="Unassembled WGS sequence"/>
</dbReference>
<name>A0A9D2NSV5_9FIRM</name>
<keyword evidence="1" id="KW-0472">Membrane</keyword>
<protein>
    <submittedName>
        <fullName evidence="2">AsnC family transcriptional regulator</fullName>
    </submittedName>
</protein>
<keyword evidence="1" id="KW-1133">Transmembrane helix</keyword>
<dbReference type="EMBL" id="DWWM01000044">
    <property type="protein sequence ID" value="HJC36911.1"/>
    <property type="molecule type" value="Genomic_DNA"/>
</dbReference>
<evidence type="ECO:0000256" key="1">
    <source>
        <dbReference type="SAM" id="Phobius"/>
    </source>
</evidence>
<evidence type="ECO:0000313" key="3">
    <source>
        <dbReference type="Proteomes" id="UP000823896"/>
    </source>
</evidence>